<feature type="non-terminal residue" evidence="2">
    <location>
        <position position="123"/>
    </location>
</feature>
<evidence type="ECO:0000313" key="2">
    <source>
        <dbReference type="EMBL" id="CAA9296517.1"/>
    </source>
</evidence>
<feature type="compositionally biased region" description="Basic residues" evidence="1">
    <location>
        <begin position="29"/>
        <end position="41"/>
    </location>
</feature>
<reference evidence="2" key="1">
    <citation type="submission" date="2020-02" db="EMBL/GenBank/DDBJ databases">
        <authorList>
            <person name="Meier V. D."/>
        </authorList>
    </citation>
    <scope>NUCLEOTIDE SEQUENCE</scope>
    <source>
        <strain evidence="2">AVDCRST_MAG89</strain>
    </source>
</reference>
<organism evidence="2">
    <name type="scientific">uncultured Gemmatimonadota bacterium</name>
    <dbReference type="NCBI Taxonomy" id="203437"/>
    <lineage>
        <taxon>Bacteria</taxon>
        <taxon>Pseudomonadati</taxon>
        <taxon>Gemmatimonadota</taxon>
        <taxon>environmental samples</taxon>
    </lineage>
</organism>
<proteinExistence type="predicted"/>
<evidence type="ECO:0000256" key="1">
    <source>
        <dbReference type="SAM" id="MobiDB-lite"/>
    </source>
</evidence>
<accession>A0A6J4K5A5</accession>
<dbReference type="EMBL" id="CADCTV010000038">
    <property type="protein sequence ID" value="CAA9296517.1"/>
    <property type="molecule type" value="Genomic_DNA"/>
</dbReference>
<sequence>DQAGTSLLRHRLCARRPRGGGRGADGARVPRRGAGRGRHRAAGAGGGVLGLFRLAVPGPCVARLRAGAAGAAGDVRPRGVRDRPRRRAAVRGDAVLARWRILADDDHGAAVPEDSHVEPDARM</sequence>
<feature type="non-terminal residue" evidence="2">
    <location>
        <position position="1"/>
    </location>
</feature>
<protein>
    <submittedName>
        <fullName evidence="2">Uncharacterized protein</fullName>
    </submittedName>
</protein>
<dbReference type="AlphaFoldDB" id="A0A6J4K5A5"/>
<feature type="region of interest" description="Disordered" evidence="1">
    <location>
        <begin position="15"/>
        <end position="41"/>
    </location>
</feature>
<gene>
    <name evidence="2" type="ORF">AVDCRST_MAG89-166</name>
</gene>
<name>A0A6J4K5A5_9BACT</name>